<dbReference type="EMBL" id="JAGDYL010000006">
    <property type="protein sequence ID" value="MBO1804590.1"/>
    <property type="molecule type" value="Genomic_DNA"/>
</dbReference>
<feature type="compositionally biased region" description="Low complexity" evidence="1">
    <location>
        <begin position="36"/>
        <end position="49"/>
    </location>
</feature>
<comment type="caution">
    <text evidence="3">The sequence shown here is derived from an EMBL/GenBank/DDBJ whole genome shotgun (WGS) entry which is preliminary data.</text>
</comment>
<dbReference type="Pfam" id="PF05713">
    <property type="entry name" value="MobC"/>
    <property type="match status" value="1"/>
</dbReference>
<name>A0A939RTN4_9MICO</name>
<evidence type="ECO:0000313" key="4">
    <source>
        <dbReference type="Proteomes" id="UP000664398"/>
    </source>
</evidence>
<gene>
    <name evidence="3" type="primary">mobC</name>
    <name evidence="3" type="ORF">J4H91_04560</name>
</gene>
<feature type="region of interest" description="Disordered" evidence="1">
    <location>
        <begin position="1"/>
        <end position="49"/>
    </location>
</feature>
<protein>
    <submittedName>
        <fullName evidence="3">Plasmid mobilization relaxosome protein MobC</fullName>
    </submittedName>
</protein>
<evidence type="ECO:0000256" key="1">
    <source>
        <dbReference type="SAM" id="MobiDB-lite"/>
    </source>
</evidence>
<reference evidence="3" key="1">
    <citation type="submission" date="2021-03" db="EMBL/GenBank/DDBJ databases">
        <title>Leucobacter chromiisoli sp. nov., isolated from chromium-containing soil of chemical plant.</title>
        <authorList>
            <person name="Xu Z."/>
        </authorList>
    </citation>
    <scope>NUCLEOTIDE SEQUENCE</scope>
    <source>
        <strain evidence="3">A2</strain>
    </source>
</reference>
<feature type="compositionally biased region" description="Basic and acidic residues" evidence="1">
    <location>
        <begin position="1"/>
        <end position="12"/>
    </location>
</feature>
<dbReference type="InterPro" id="IPR008687">
    <property type="entry name" value="MobC"/>
</dbReference>
<sequence length="200" mass="21293">MNEEKSKERPTFGEDVAAAAQASDTAQAGPSGAKGAPADARSAATSAAREVVAVRLSTEELAALDEVREQLGGSRSDALRASVTSVHEALASGSVDKVDDVLAKRMSHRRSVALHEDSAALVALRESLQDVSKRYAEQTFQLQRIGNNWNQIVKLANSGEAVPVDAVNRVGRVLEALLKAMQRDAQRDSSVQYRALKGVS</sequence>
<organism evidence="3 4">
    <name type="scientific">Leucobacter ruminantium</name>
    <dbReference type="NCBI Taxonomy" id="1289170"/>
    <lineage>
        <taxon>Bacteria</taxon>
        <taxon>Bacillati</taxon>
        <taxon>Actinomycetota</taxon>
        <taxon>Actinomycetes</taxon>
        <taxon>Micrococcales</taxon>
        <taxon>Microbacteriaceae</taxon>
        <taxon>Leucobacter</taxon>
    </lineage>
</organism>
<proteinExistence type="predicted"/>
<dbReference type="AlphaFoldDB" id="A0A939RTN4"/>
<dbReference type="Proteomes" id="UP000664398">
    <property type="component" value="Unassembled WGS sequence"/>
</dbReference>
<feature type="domain" description="Bacterial mobilisation" evidence="2">
    <location>
        <begin position="140"/>
        <end position="177"/>
    </location>
</feature>
<dbReference type="RefSeq" id="WP_208045086.1">
    <property type="nucleotide sequence ID" value="NZ_JAGDYL010000006.1"/>
</dbReference>
<feature type="compositionally biased region" description="Low complexity" evidence="1">
    <location>
        <begin position="17"/>
        <end position="28"/>
    </location>
</feature>
<evidence type="ECO:0000259" key="2">
    <source>
        <dbReference type="Pfam" id="PF05713"/>
    </source>
</evidence>
<accession>A0A939RTN4</accession>
<evidence type="ECO:0000313" key="3">
    <source>
        <dbReference type="EMBL" id="MBO1804590.1"/>
    </source>
</evidence>
<keyword evidence="4" id="KW-1185">Reference proteome</keyword>